<dbReference type="PaxDb" id="353153-Q4CQZ6"/>
<sequence>MVTGHGGPVADKAMVFLCVCFISPRRAMPLHFIHACARTTLMRTRVIVGALMFFFSLCVRVGGEDGLLTFAFFISPPFFFFLVLVRVPRYLFTLSLQLLPNLFQREHVKYDGNALWLSLTFFF</sequence>
<dbReference type="GeneID" id="3534046"/>
<dbReference type="EMBL" id="AAHK01002363">
    <property type="protein sequence ID" value="EAN82698.1"/>
    <property type="molecule type" value="Genomic_DNA"/>
</dbReference>
<reference evidence="2 3" key="1">
    <citation type="journal article" date="2005" name="Science">
        <title>The genome sequence of Trypanosoma cruzi, etiologic agent of Chagas disease.</title>
        <authorList>
            <person name="El-Sayed N.M."/>
            <person name="Myler P.J."/>
            <person name="Bartholomeu D.C."/>
            <person name="Nilsson D."/>
            <person name="Aggarwal G."/>
            <person name="Tran A.N."/>
            <person name="Ghedin E."/>
            <person name="Worthey E.A."/>
            <person name="Delcher A.L."/>
            <person name="Blandin G."/>
            <person name="Westenberger S.J."/>
            <person name="Caler E."/>
            <person name="Cerqueira G.C."/>
            <person name="Branche C."/>
            <person name="Haas B."/>
            <person name="Anupama A."/>
            <person name="Arner E."/>
            <person name="Aslund L."/>
            <person name="Attipoe P."/>
            <person name="Bontempi E."/>
            <person name="Bringaud F."/>
            <person name="Burton P."/>
            <person name="Cadag E."/>
            <person name="Campbell D.A."/>
            <person name="Carrington M."/>
            <person name="Crabtree J."/>
            <person name="Darban H."/>
            <person name="da Silveira J.F."/>
            <person name="de Jong P."/>
            <person name="Edwards K."/>
            <person name="Englund P.T."/>
            <person name="Fazelina G."/>
            <person name="Feldblyum T."/>
            <person name="Ferella M."/>
            <person name="Frasch A.C."/>
            <person name="Gull K."/>
            <person name="Horn D."/>
            <person name="Hou L."/>
            <person name="Huang Y."/>
            <person name="Kindlund E."/>
            <person name="Klingbeil M."/>
            <person name="Kluge S."/>
            <person name="Koo H."/>
            <person name="Lacerda D."/>
            <person name="Levin M.J."/>
            <person name="Lorenzi H."/>
            <person name="Louie T."/>
            <person name="Machado C.R."/>
            <person name="McCulloch R."/>
            <person name="McKenna A."/>
            <person name="Mizuno Y."/>
            <person name="Mottram J.C."/>
            <person name="Nelson S."/>
            <person name="Ochaya S."/>
            <person name="Osoegawa K."/>
            <person name="Pai G."/>
            <person name="Parsons M."/>
            <person name="Pentony M."/>
            <person name="Pettersson U."/>
            <person name="Pop M."/>
            <person name="Ramirez J.L."/>
            <person name="Rinta J."/>
            <person name="Robertson L."/>
            <person name="Salzberg S.L."/>
            <person name="Sanchez D.O."/>
            <person name="Seyler A."/>
            <person name="Sharma R."/>
            <person name="Shetty J."/>
            <person name="Simpson A.J."/>
            <person name="Sisk E."/>
            <person name="Tammi M.T."/>
            <person name="Tarleton R."/>
            <person name="Teixeira S."/>
            <person name="Van Aken S."/>
            <person name="Vogt C."/>
            <person name="Ward P.N."/>
            <person name="Wickstead B."/>
            <person name="Wortman J."/>
            <person name="White O."/>
            <person name="Fraser C.M."/>
            <person name="Stuart K.D."/>
            <person name="Andersson B."/>
        </authorList>
    </citation>
    <scope>NUCLEOTIDE SEQUENCE [LARGE SCALE GENOMIC DNA]</scope>
    <source>
        <strain evidence="2 3">CL Brener</strain>
    </source>
</reference>
<accession>Q4CQZ6</accession>
<keyword evidence="3" id="KW-1185">Reference proteome</keyword>
<feature type="transmembrane region" description="Helical" evidence="1">
    <location>
        <begin position="44"/>
        <end position="62"/>
    </location>
</feature>
<dbReference type="InParanoid" id="Q4CQZ6"/>
<feature type="transmembrane region" description="Helical" evidence="1">
    <location>
        <begin position="68"/>
        <end position="87"/>
    </location>
</feature>
<protein>
    <submittedName>
        <fullName evidence="2">Uncharacterized protein</fullName>
    </submittedName>
</protein>
<evidence type="ECO:0000313" key="2">
    <source>
        <dbReference type="EMBL" id="EAN82698.1"/>
    </source>
</evidence>
<evidence type="ECO:0000256" key="1">
    <source>
        <dbReference type="SAM" id="Phobius"/>
    </source>
</evidence>
<evidence type="ECO:0000313" key="3">
    <source>
        <dbReference type="Proteomes" id="UP000002296"/>
    </source>
</evidence>
<dbReference type="Proteomes" id="UP000002296">
    <property type="component" value="Unassembled WGS sequence"/>
</dbReference>
<keyword evidence="1" id="KW-0812">Transmembrane</keyword>
<proteinExistence type="predicted"/>
<name>Q4CQZ6_TRYCC</name>
<dbReference type="RefSeq" id="XP_804549.1">
    <property type="nucleotide sequence ID" value="XM_799456.1"/>
</dbReference>
<gene>
    <name evidence="2" type="ORF">Tc00.1047053503993.20</name>
</gene>
<keyword evidence="1" id="KW-1133">Transmembrane helix</keyword>
<dbReference type="KEGG" id="tcr:503993.20"/>
<comment type="caution">
    <text evidence="2">The sequence shown here is derived from an EMBL/GenBank/DDBJ whole genome shotgun (WGS) entry which is preliminary data.</text>
</comment>
<keyword evidence="1" id="KW-0472">Membrane</keyword>
<organism evidence="2 3">
    <name type="scientific">Trypanosoma cruzi (strain CL Brener)</name>
    <dbReference type="NCBI Taxonomy" id="353153"/>
    <lineage>
        <taxon>Eukaryota</taxon>
        <taxon>Discoba</taxon>
        <taxon>Euglenozoa</taxon>
        <taxon>Kinetoplastea</taxon>
        <taxon>Metakinetoplastina</taxon>
        <taxon>Trypanosomatida</taxon>
        <taxon>Trypanosomatidae</taxon>
        <taxon>Trypanosoma</taxon>
        <taxon>Schizotrypanum</taxon>
    </lineage>
</organism>
<dbReference type="AlphaFoldDB" id="Q4CQZ6"/>